<name>A0A6J6DAV4_9ZZZZ</name>
<organism evidence="1">
    <name type="scientific">freshwater metagenome</name>
    <dbReference type="NCBI Taxonomy" id="449393"/>
    <lineage>
        <taxon>unclassified sequences</taxon>
        <taxon>metagenomes</taxon>
        <taxon>ecological metagenomes</taxon>
    </lineage>
</organism>
<gene>
    <name evidence="1" type="ORF">UFOPK1493_01788</name>
</gene>
<protein>
    <submittedName>
        <fullName evidence="1">Unannotated protein</fullName>
    </submittedName>
</protein>
<dbReference type="AlphaFoldDB" id="A0A6J6DAV4"/>
<evidence type="ECO:0000313" key="1">
    <source>
        <dbReference type="EMBL" id="CAB4561110.1"/>
    </source>
</evidence>
<sequence>MILTLSSSGTMPARPVFVIGPDEKAELTINIGAAVSDEEARTLSRRAGPP</sequence>
<accession>A0A6J6DAV4</accession>
<dbReference type="EMBL" id="CAEZSR010000060">
    <property type="protein sequence ID" value="CAB4561110.1"/>
    <property type="molecule type" value="Genomic_DNA"/>
</dbReference>
<proteinExistence type="predicted"/>
<reference evidence="1" key="1">
    <citation type="submission" date="2020-05" db="EMBL/GenBank/DDBJ databases">
        <authorList>
            <person name="Chiriac C."/>
            <person name="Salcher M."/>
            <person name="Ghai R."/>
            <person name="Kavagutti S V."/>
        </authorList>
    </citation>
    <scope>NUCLEOTIDE SEQUENCE</scope>
</reference>